<reference evidence="4" key="1">
    <citation type="submission" date="2025-08" db="UniProtKB">
        <authorList>
            <consortium name="RefSeq"/>
        </authorList>
    </citation>
    <scope>IDENTIFICATION</scope>
    <source>
        <tissue evidence="4">Testes</tissue>
    </source>
</reference>
<evidence type="ECO:0000313" key="3">
    <source>
        <dbReference type="Proteomes" id="UP000694865"/>
    </source>
</evidence>
<protein>
    <submittedName>
        <fullName evidence="4">Placenta-specific gene 8 protein-like</fullName>
    </submittedName>
</protein>
<evidence type="ECO:0000256" key="2">
    <source>
        <dbReference type="SAM" id="MobiDB-lite"/>
    </source>
</evidence>
<accession>A0ABM0GKA9</accession>
<dbReference type="RefSeq" id="XP_002731745.1">
    <property type="nucleotide sequence ID" value="XM_002731699.2"/>
</dbReference>
<comment type="similarity">
    <text evidence="1">Belongs to the cornifelin family.</text>
</comment>
<dbReference type="NCBIfam" id="TIGR01571">
    <property type="entry name" value="A_thal_Cys_rich"/>
    <property type="match status" value="1"/>
</dbReference>
<dbReference type="Pfam" id="PF04749">
    <property type="entry name" value="PLAC8"/>
    <property type="match status" value="1"/>
</dbReference>
<evidence type="ECO:0000313" key="4">
    <source>
        <dbReference type="RefSeq" id="XP_002731745.1"/>
    </source>
</evidence>
<proteinExistence type="inferred from homology"/>
<organism evidence="3 4">
    <name type="scientific">Saccoglossus kowalevskii</name>
    <name type="common">Acorn worm</name>
    <dbReference type="NCBI Taxonomy" id="10224"/>
    <lineage>
        <taxon>Eukaryota</taxon>
        <taxon>Metazoa</taxon>
        <taxon>Hemichordata</taxon>
        <taxon>Enteropneusta</taxon>
        <taxon>Harrimaniidae</taxon>
        <taxon>Saccoglossus</taxon>
    </lineage>
</organism>
<feature type="compositionally biased region" description="Low complexity" evidence="2">
    <location>
        <begin position="14"/>
        <end position="36"/>
    </location>
</feature>
<keyword evidence="3" id="KW-1185">Reference proteome</keyword>
<sequence>MAYTPQMDAPMYTPYPDQQQGPIQQQPAPMQHTSHNTTVVVQQQPQNIIVQGPRDWSSDLCACFNDLSSCCLGTFFPLCFEMHLWNRMGENACGPCCIVNSASMLRVKIRTKQNIQGTLCGDYCITAFCYQCVLCQLSREVDFVERTGMDGGSPMSATGTTHTIIQ</sequence>
<feature type="region of interest" description="Disordered" evidence="2">
    <location>
        <begin position="1"/>
        <end position="36"/>
    </location>
</feature>
<gene>
    <name evidence="4" type="primary">LOC100366545</name>
</gene>
<dbReference type="GeneID" id="100366545"/>
<dbReference type="Proteomes" id="UP000694865">
    <property type="component" value="Unplaced"/>
</dbReference>
<evidence type="ECO:0000256" key="1">
    <source>
        <dbReference type="ARBA" id="ARBA00009024"/>
    </source>
</evidence>
<dbReference type="PANTHER" id="PTHR15907">
    <property type="entry name" value="DUF614 FAMILY PROTEIN-RELATED"/>
    <property type="match status" value="1"/>
</dbReference>
<dbReference type="InterPro" id="IPR006461">
    <property type="entry name" value="PLAC_motif_containing"/>
</dbReference>
<name>A0ABM0GKA9_SACKO</name>